<keyword evidence="2" id="KW-1185">Reference proteome</keyword>
<evidence type="ECO:0000313" key="3">
    <source>
        <dbReference type="WBParaSite" id="GPLIN_000512500"/>
    </source>
</evidence>
<sequence>MKLLRKRYCMDSSTDVEKVDFILECESAVGCQQVLLCNSVHLECVVVWCLCGAMSIDRTIQRRCRSCPFPKVASLKHILYAFRFYNQSVEYCQGLFWFLVACVDHLQPPNYYTPSLLGSVVDQRVLLDLVVGQNAHIAHAFAELEVDLPLFTLSWFLTVFVDMLSPI</sequence>
<feature type="domain" description="Rab-GAP TBC" evidence="1">
    <location>
        <begin position="96"/>
        <end position="164"/>
    </location>
</feature>
<dbReference type="PANTHER" id="PTHR47219">
    <property type="entry name" value="RAB GTPASE-ACTIVATING PROTEIN 1-LIKE"/>
    <property type="match status" value="1"/>
</dbReference>
<dbReference type="PANTHER" id="PTHR47219:SF20">
    <property type="entry name" value="TBC1 DOMAIN FAMILY MEMBER 2B"/>
    <property type="match status" value="1"/>
</dbReference>
<dbReference type="Pfam" id="PF00566">
    <property type="entry name" value="RabGAP-TBC"/>
    <property type="match status" value="1"/>
</dbReference>
<evidence type="ECO:0000313" key="2">
    <source>
        <dbReference type="Proteomes" id="UP000050741"/>
    </source>
</evidence>
<reference evidence="2" key="2">
    <citation type="submission" date="2014-05" db="EMBL/GenBank/DDBJ databases">
        <title>The genome and life-stage specific transcriptomes of Globodera pallida elucidate key aspects of plant parasitism by a cyst nematode.</title>
        <authorList>
            <person name="Cotton J.A."/>
            <person name="Lilley C.J."/>
            <person name="Jones L.M."/>
            <person name="Kikuchi T."/>
            <person name="Reid A.J."/>
            <person name="Thorpe P."/>
            <person name="Tsai I.J."/>
            <person name="Beasley H."/>
            <person name="Blok V."/>
            <person name="Cock P.J.A."/>
            <person name="Van den Akker S.E."/>
            <person name="Holroyd N."/>
            <person name="Hunt M."/>
            <person name="Mantelin S."/>
            <person name="Naghra H."/>
            <person name="Pain A."/>
            <person name="Palomares-Rius J.E."/>
            <person name="Zarowiecki M."/>
            <person name="Berriman M."/>
            <person name="Jones J.T."/>
            <person name="Urwin P.E."/>
        </authorList>
    </citation>
    <scope>NUCLEOTIDE SEQUENCE [LARGE SCALE GENOMIC DNA]</scope>
    <source>
        <strain evidence="2">Lindley</strain>
    </source>
</reference>
<dbReference type="Proteomes" id="UP000050741">
    <property type="component" value="Unassembled WGS sequence"/>
</dbReference>
<proteinExistence type="predicted"/>
<reference evidence="3" key="3">
    <citation type="submission" date="2016-06" db="UniProtKB">
        <authorList>
            <consortium name="WormBaseParasite"/>
        </authorList>
    </citation>
    <scope>IDENTIFICATION</scope>
</reference>
<protein>
    <submittedName>
        <fullName evidence="3">Rab-GAP TBC domain-containing protein</fullName>
    </submittedName>
</protein>
<organism evidence="2 3">
    <name type="scientific">Globodera pallida</name>
    <name type="common">Potato cyst nematode worm</name>
    <name type="synonym">Heterodera pallida</name>
    <dbReference type="NCBI Taxonomy" id="36090"/>
    <lineage>
        <taxon>Eukaryota</taxon>
        <taxon>Metazoa</taxon>
        <taxon>Ecdysozoa</taxon>
        <taxon>Nematoda</taxon>
        <taxon>Chromadorea</taxon>
        <taxon>Rhabditida</taxon>
        <taxon>Tylenchina</taxon>
        <taxon>Tylenchomorpha</taxon>
        <taxon>Tylenchoidea</taxon>
        <taxon>Heteroderidae</taxon>
        <taxon>Heteroderinae</taxon>
        <taxon>Globodera</taxon>
    </lineage>
</organism>
<dbReference type="InterPro" id="IPR035969">
    <property type="entry name" value="Rab-GAP_TBC_sf"/>
</dbReference>
<dbReference type="AlphaFoldDB" id="A0A183BWY6"/>
<reference evidence="2" key="1">
    <citation type="submission" date="2013-12" db="EMBL/GenBank/DDBJ databases">
        <authorList>
            <person name="Aslett M."/>
        </authorList>
    </citation>
    <scope>NUCLEOTIDE SEQUENCE [LARGE SCALE GENOMIC DNA]</scope>
    <source>
        <strain evidence="2">Lindley</strain>
    </source>
</reference>
<dbReference type="SUPFAM" id="SSF47923">
    <property type="entry name" value="Ypt/Rab-GAP domain of gyp1p"/>
    <property type="match status" value="1"/>
</dbReference>
<accession>A0A183BWY6</accession>
<dbReference type="GO" id="GO:0031267">
    <property type="term" value="F:small GTPase binding"/>
    <property type="evidence" value="ECO:0007669"/>
    <property type="project" value="TreeGrafter"/>
</dbReference>
<dbReference type="InterPro" id="IPR050302">
    <property type="entry name" value="Rab_GAP_TBC_domain"/>
</dbReference>
<name>A0A183BWY6_GLOPA</name>
<dbReference type="Gene3D" id="1.10.472.80">
    <property type="entry name" value="Ypt/Rab-GAP domain of gyp1p, domain 3"/>
    <property type="match status" value="1"/>
</dbReference>
<evidence type="ECO:0000259" key="1">
    <source>
        <dbReference type="Pfam" id="PF00566"/>
    </source>
</evidence>
<dbReference type="GO" id="GO:0005096">
    <property type="term" value="F:GTPase activator activity"/>
    <property type="evidence" value="ECO:0007669"/>
    <property type="project" value="TreeGrafter"/>
</dbReference>
<dbReference type="InterPro" id="IPR000195">
    <property type="entry name" value="Rab-GAP-TBC_dom"/>
</dbReference>
<dbReference type="WBParaSite" id="GPLIN_000512500">
    <property type="protein sequence ID" value="GPLIN_000512500"/>
    <property type="gene ID" value="GPLIN_000512500"/>
</dbReference>